<dbReference type="RefSeq" id="WP_166929164.1">
    <property type="nucleotide sequence ID" value="NZ_BAAADD010000011.1"/>
</dbReference>
<name>A0ABN1F8B6_9PROT</name>
<dbReference type="Gene3D" id="1.20.1290.10">
    <property type="entry name" value="AhpD-like"/>
    <property type="match status" value="1"/>
</dbReference>
<dbReference type="Proteomes" id="UP001499951">
    <property type="component" value="Unassembled WGS sequence"/>
</dbReference>
<dbReference type="NCBIfam" id="TIGR00778">
    <property type="entry name" value="ahpD_dom"/>
    <property type="match status" value="1"/>
</dbReference>
<gene>
    <name evidence="2" type="ORF">GCM10008942_37250</name>
</gene>
<keyword evidence="3" id="KW-1185">Reference proteome</keyword>
<comment type="caution">
    <text evidence="2">The sequence shown here is derived from an EMBL/GenBank/DDBJ whole genome shotgun (WGS) entry which is preliminary data.</text>
</comment>
<evidence type="ECO:0000313" key="2">
    <source>
        <dbReference type="EMBL" id="GAA0584901.1"/>
    </source>
</evidence>
<reference evidence="2 3" key="1">
    <citation type="journal article" date="2019" name="Int. J. Syst. Evol. Microbiol.">
        <title>The Global Catalogue of Microorganisms (GCM) 10K type strain sequencing project: providing services to taxonomists for standard genome sequencing and annotation.</title>
        <authorList>
            <consortium name="The Broad Institute Genomics Platform"/>
            <consortium name="The Broad Institute Genome Sequencing Center for Infectious Disease"/>
            <person name="Wu L."/>
            <person name="Ma J."/>
        </authorList>
    </citation>
    <scope>NUCLEOTIDE SEQUENCE [LARGE SCALE GENOMIC DNA]</scope>
    <source>
        <strain evidence="2 3">JCM 15089</strain>
    </source>
</reference>
<sequence>MKSVLTREEEELAAIAAAVAATCQPCLKHHYAKARELNISDERIKAAAAIGRGVRATPEKHIDELCAQLTGGEVEASATACCG</sequence>
<dbReference type="SUPFAM" id="SSF69118">
    <property type="entry name" value="AhpD-like"/>
    <property type="match status" value="1"/>
</dbReference>
<dbReference type="EMBL" id="BAAADD010000011">
    <property type="protein sequence ID" value="GAA0584901.1"/>
    <property type="molecule type" value="Genomic_DNA"/>
</dbReference>
<organism evidence="2 3">
    <name type="scientific">Rhizomicrobium electricum</name>
    <dbReference type="NCBI Taxonomy" id="480070"/>
    <lineage>
        <taxon>Bacteria</taxon>
        <taxon>Pseudomonadati</taxon>
        <taxon>Pseudomonadota</taxon>
        <taxon>Alphaproteobacteria</taxon>
        <taxon>Micropepsales</taxon>
        <taxon>Micropepsaceae</taxon>
        <taxon>Rhizomicrobium</taxon>
    </lineage>
</organism>
<protein>
    <recommendedName>
        <fullName evidence="1">Carboxymuconolactone decarboxylase-like domain-containing protein</fullName>
    </recommendedName>
</protein>
<dbReference type="InterPro" id="IPR029032">
    <property type="entry name" value="AhpD-like"/>
</dbReference>
<proteinExistence type="predicted"/>
<evidence type="ECO:0000313" key="3">
    <source>
        <dbReference type="Proteomes" id="UP001499951"/>
    </source>
</evidence>
<dbReference type="InterPro" id="IPR003779">
    <property type="entry name" value="CMD-like"/>
</dbReference>
<feature type="domain" description="Carboxymuconolactone decarboxylase-like" evidence="1">
    <location>
        <begin position="3"/>
        <end position="58"/>
    </location>
</feature>
<dbReference type="InterPro" id="IPR004675">
    <property type="entry name" value="AhpD_core"/>
</dbReference>
<accession>A0ABN1F8B6</accession>
<dbReference type="Pfam" id="PF02627">
    <property type="entry name" value="CMD"/>
    <property type="match status" value="1"/>
</dbReference>
<evidence type="ECO:0000259" key="1">
    <source>
        <dbReference type="Pfam" id="PF02627"/>
    </source>
</evidence>